<keyword evidence="1" id="KW-0430">Lectin</keyword>
<dbReference type="GO" id="GO:0016301">
    <property type="term" value="F:kinase activity"/>
    <property type="evidence" value="ECO:0007669"/>
    <property type="project" value="UniProtKB-KW"/>
</dbReference>
<dbReference type="GO" id="GO:0030246">
    <property type="term" value="F:carbohydrate binding"/>
    <property type="evidence" value="ECO:0007669"/>
    <property type="project" value="UniProtKB-KW"/>
</dbReference>
<protein>
    <submittedName>
        <fullName evidence="1">L-type lectin-domain containing receptor kinase S.5</fullName>
    </submittedName>
</protein>
<dbReference type="Proteomes" id="UP000327157">
    <property type="component" value="Chromosome 4"/>
</dbReference>
<comment type="caution">
    <text evidence="1">The sequence shown here is derived from an EMBL/GenBank/DDBJ whole genome shotgun (WGS) entry which is preliminary data.</text>
</comment>
<keyword evidence="2" id="KW-1185">Reference proteome</keyword>
<dbReference type="AlphaFoldDB" id="A0A5N5H3D3"/>
<dbReference type="EMBL" id="SMOL01000231">
    <property type="protein sequence ID" value="KAB2622098.1"/>
    <property type="molecule type" value="Genomic_DNA"/>
</dbReference>
<accession>A0A5N5H3D3</accession>
<reference evidence="1 2" key="1">
    <citation type="submission" date="2019-09" db="EMBL/GenBank/DDBJ databases">
        <authorList>
            <person name="Ou C."/>
        </authorList>
    </citation>
    <scope>NUCLEOTIDE SEQUENCE [LARGE SCALE GENOMIC DNA]</scope>
    <source>
        <strain evidence="1">S2</strain>
        <tissue evidence="1">Leaf</tissue>
    </source>
</reference>
<proteinExistence type="predicted"/>
<name>A0A5N5H3D3_9ROSA</name>
<evidence type="ECO:0000313" key="1">
    <source>
        <dbReference type="EMBL" id="KAB2622098.1"/>
    </source>
</evidence>
<reference evidence="2" key="2">
    <citation type="submission" date="2019-10" db="EMBL/GenBank/DDBJ databases">
        <title>A de novo genome assembly of a pear dwarfing rootstock.</title>
        <authorList>
            <person name="Wang F."/>
            <person name="Wang J."/>
            <person name="Li S."/>
            <person name="Zhang Y."/>
            <person name="Fang M."/>
            <person name="Ma L."/>
            <person name="Zhao Y."/>
            <person name="Jiang S."/>
        </authorList>
    </citation>
    <scope>NUCLEOTIDE SEQUENCE [LARGE SCALE GENOMIC DNA]</scope>
</reference>
<keyword evidence="1" id="KW-0675">Receptor</keyword>
<keyword evidence="1" id="KW-0808">Transferase</keyword>
<gene>
    <name evidence="1" type="ORF">D8674_024280</name>
</gene>
<sequence>MAWHGLRFGLPVGNKETAFDFSAAIDRVVKDEIAKIGAAKDEVLDERIVKCKKWLLPPDHFAFYSIFKHLIL</sequence>
<reference evidence="1 2" key="3">
    <citation type="submission" date="2019-11" db="EMBL/GenBank/DDBJ databases">
        <title>A de novo genome assembly of a pear dwarfing rootstock.</title>
        <authorList>
            <person name="Wang F."/>
            <person name="Wang J."/>
            <person name="Li S."/>
            <person name="Zhang Y."/>
            <person name="Fang M."/>
            <person name="Ma L."/>
            <person name="Zhao Y."/>
            <person name="Jiang S."/>
        </authorList>
    </citation>
    <scope>NUCLEOTIDE SEQUENCE [LARGE SCALE GENOMIC DNA]</scope>
    <source>
        <strain evidence="1">S2</strain>
        <tissue evidence="1">Leaf</tissue>
    </source>
</reference>
<evidence type="ECO:0000313" key="2">
    <source>
        <dbReference type="Proteomes" id="UP000327157"/>
    </source>
</evidence>
<keyword evidence="1" id="KW-0418">Kinase</keyword>
<organism evidence="1 2">
    <name type="scientific">Pyrus ussuriensis x Pyrus communis</name>
    <dbReference type="NCBI Taxonomy" id="2448454"/>
    <lineage>
        <taxon>Eukaryota</taxon>
        <taxon>Viridiplantae</taxon>
        <taxon>Streptophyta</taxon>
        <taxon>Embryophyta</taxon>
        <taxon>Tracheophyta</taxon>
        <taxon>Spermatophyta</taxon>
        <taxon>Magnoliopsida</taxon>
        <taxon>eudicotyledons</taxon>
        <taxon>Gunneridae</taxon>
        <taxon>Pentapetalae</taxon>
        <taxon>rosids</taxon>
        <taxon>fabids</taxon>
        <taxon>Rosales</taxon>
        <taxon>Rosaceae</taxon>
        <taxon>Amygdaloideae</taxon>
        <taxon>Maleae</taxon>
        <taxon>Pyrus</taxon>
    </lineage>
</organism>